<proteinExistence type="predicted"/>
<protein>
    <submittedName>
        <fullName evidence="1">Uncharacterized protein</fullName>
    </submittedName>
</protein>
<accession>A0AAU7DTP8</accession>
<dbReference type="EMBL" id="CP146203">
    <property type="protein sequence ID" value="XBH21547.1"/>
    <property type="molecule type" value="Genomic_DNA"/>
</dbReference>
<name>A0AAU7DTP8_9MICO</name>
<reference evidence="1" key="1">
    <citation type="submission" date="2024-02" db="EMBL/GenBank/DDBJ databases">
        <title>Tomenella chthoni gen. nov. sp. nov., a member of the family Jonesiaceae isolated from bat guano.</title>
        <authorList>
            <person name="Miller S.L."/>
            <person name="King J."/>
            <person name="Sankaranarayanan K."/>
            <person name="Lawson P.A."/>
        </authorList>
    </citation>
    <scope>NUCLEOTIDE SEQUENCE</scope>
    <source>
        <strain evidence="1">BS-20</strain>
    </source>
</reference>
<gene>
    <name evidence="1" type="ORF">V5R04_15280</name>
</gene>
<sequence length="220" mass="24308">MLNKDQLVALTSKVAVVLEEANFPTTYGWPDKISMALLDAVFSIRSVYSTKNETGGVLGRVKTFREDHADAVDDLQLLVELGAEEITRIMGATKTGQRPKAECVIEAAQNFVALGVRHARDLEAKNPEHQAAYLGVHGLGKVTYEYFGMLLGNQGIKADSQLFSFVNQTLAENDLPAVSQGELRAALVQVFEQFENIEFTAFDHAIWSYQSNLSKQQRGQ</sequence>
<evidence type="ECO:0000313" key="1">
    <source>
        <dbReference type="EMBL" id="XBH21547.1"/>
    </source>
</evidence>
<dbReference type="AlphaFoldDB" id="A0AAU7DTP8"/>
<organism evidence="1">
    <name type="scientific">Jonesiaceae bacterium BS-20</name>
    <dbReference type="NCBI Taxonomy" id="3120821"/>
    <lineage>
        <taxon>Bacteria</taxon>
        <taxon>Bacillati</taxon>
        <taxon>Actinomycetota</taxon>
        <taxon>Actinomycetes</taxon>
        <taxon>Micrococcales</taxon>
        <taxon>Jonesiaceae</taxon>
    </lineage>
</organism>